<reference evidence="1 2" key="1">
    <citation type="submission" date="2016-11" db="EMBL/GenBank/DDBJ databases">
        <authorList>
            <person name="Jaros S."/>
            <person name="Januszkiewicz K."/>
            <person name="Wedrychowicz H."/>
        </authorList>
    </citation>
    <scope>NUCLEOTIDE SEQUENCE [LARGE SCALE GENOMIC DNA]</scope>
    <source>
        <strain evidence="1 2">DSM 21986</strain>
    </source>
</reference>
<dbReference type="EMBL" id="FQUS01000005">
    <property type="protein sequence ID" value="SHF10309.1"/>
    <property type="molecule type" value="Genomic_DNA"/>
</dbReference>
<accession>A0A1M4YWW7</accession>
<dbReference type="Proteomes" id="UP000184041">
    <property type="component" value="Unassembled WGS sequence"/>
</dbReference>
<organism evidence="1 2">
    <name type="scientific">Fodinibius roseus</name>
    <dbReference type="NCBI Taxonomy" id="1194090"/>
    <lineage>
        <taxon>Bacteria</taxon>
        <taxon>Pseudomonadati</taxon>
        <taxon>Balneolota</taxon>
        <taxon>Balneolia</taxon>
        <taxon>Balneolales</taxon>
        <taxon>Balneolaceae</taxon>
        <taxon>Fodinibius</taxon>
    </lineage>
</organism>
<name>A0A1M4YWW7_9BACT</name>
<evidence type="ECO:0000313" key="1">
    <source>
        <dbReference type="EMBL" id="SHF10309.1"/>
    </source>
</evidence>
<dbReference type="InterPro" id="IPR036291">
    <property type="entry name" value="NAD(P)-bd_dom_sf"/>
</dbReference>
<keyword evidence="2" id="KW-1185">Reference proteome</keyword>
<evidence type="ECO:0008006" key="3">
    <source>
        <dbReference type="Google" id="ProtNLM"/>
    </source>
</evidence>
<proteinExistence type="predicted"/>
<gene>
    <name evidence="1" type="ORF">SAMN05443144_105183</name>
</gene>
<dbReference type="AlphaFoldDB" id="A0A1M4YWW7"/>
<evidence type="ECO:0000313" key="2">
    <source>
        <dbReference type="Proteomes" id="UP000184041"/>
    </source>
</evidence>
<dbReference type="STRING" id="1194090.SAMN05443144_105183"/>
<protein>
    <recommendedName>
        <fullName evidence="3">NAD dependent epimerase/dehydratase family protein</fullName>
    </recommendedName>
</protein>
<dbReference type="Gene3D" id="3.40.50.720">
    <property type="entry name" value="NAD(P)-binding Rossmann-like Domain"/>
    <property type="match status" value="1"/>
</dbReference>
<dbReference type="SUPFAM" id="SSF51735">
    <property type="entry name" value="NAD(P)-binding Rossmann-fold domains"/>
    <property type="match status" value="1"/>
</dbReference>
<sequence length="29" mass="3098">MEGKPKKVLLTGITGFLGSHTTIQLLEKG</sequence>